<dbReference type="InterPro" id="IPR003717">
    <property type="entry name" value="RecO"/>
</dbReference>
<evidence type="ECO:0000256" key="2">
    <source>
        <dbReference type="ARBA" id="ARBA00021310"/>
    </source>
</evidence>
<comment type="similarity">
    <text evidence="1 7">Belongs to the RecO family.</text>
</comment>
<evidence type="ECO:0000313" key="10">
    <source>
        <dbReference type="Proteomes" id="UP000233398"/>
    </source>
</evidence>
<evidence type="ECO:0000256" key="7">
    <source>
        <dbReference type="HAMAP-Rule" id="MF_00201"/>
    </source>
</evidence>
<evidence type="ECO:0000313" key="9">
    <source>
        <dbReference type="EMBL" id="PKD45079.1"/>
    </source>
</evidence>
<evidence type="ECO:0000256" key="3">
    <source>
        <dbReference type="ARBA" id="ARBA00022763"/>
    </source>
</evidence>
<dbReference type="SUPFAM" id="SSF57863">
    <property type="entry name" value="ArfGap/RecO-like zinc finger"/>
    <property type="match status" value="1"/>
</dbReference>
<dbReference type="InterPro" id="IPR037278">
    <property type="entry name" value="ARFGAP/RecO"/>
</dbReference>
<keyword evidence="5 7" id="KW-0234">DNA repair</keyword>
<dbReference type="SUPFAM" id="SSF50249">
    <property type="entry name" value="Nucleic acid-binding proteins"/>
    <property type="match status" value="1"/>
</dbReference>
<dbReference type="RefSeq" id="WP_101072505.1">
    <property type="nucleotide sequence ID" value="NZ_PISP01000001.1"/>
</dbReference>
<feature type="domain" description="DNA replication/recombination mediator RecO N-terminal" evidence="8">
    <location>
        <begin position="1"/>
        <end position="76"/>
    </location>
</feature>
<comment type="caution">
    <text evidence="9">The sequence shown here is derived from an EMBL/GenBank/DDBJ whole genome shotgun (WGS) entry which is preliminary data.</text>
</comment>
<dbReference type="GO" id="GO:0006302">
    <property type="term" value="P:double-strand break repair"/>
    <property type="evidence" value="ECO:0007669"/>
    <property type="project" value="TreeGrafter"/>
</dbReference>
<organism evidence="9 10">
    <name type="scientific">Rhodohalobacter barkolensis</name>
    <dbReference type="NCBI Taxonomy" id="2053187"/>
    <lineage>
        <taxon>Bacteria</taxon>
        <taxon>Pseudomonadati</taxon>
        <taxon>Balneolota</taxon>
        <taxon>Balneolia</taxon>
        <taxon>Balneolales</taxon>
        <taxon>Balneolaceae</taxon>
        <taxon>Rhodohalobacter</taxon>
    </lineage>
</organism>
<evidence type="ECO:0000256" key="5">
    <source>
        <dbReference type="ARBA" id="ARBA00023204"/>
    </source>
</evidence>
<dbReference type="Proteomes" id="UP000233398">
    <property type="component" value="Unassembled WGS sequence"/>
</dbReference>
<dbReference type="Pfam" id="PF02565">
    <property type="entry name" value="RecO_C"/>
    <property type="match status" value="1"/>
</dbReference>
<dbReference type="Pfam" id="PF11967">
    <property type="entry name" value="RecO_N"/>
    <property type="match status" value="1"/>
</dbReference>
<reference evidence="9 10" key="1">
    <citation type="submission" date="2017-11" db="EMBL/GenBank/DDBJ databases">
        <title>Rhodohalobacter 15182 sp. nov., isolated from a salt lake.</title>
        <authorList>
            <person name="Han S."/>
        </authorList>
    </citation>
    <scope>NUCLEOTIDE SEQUENCE [LARGE SCALE GENOMIC DNA]</scope>
    <source>
        <strain evidence="9 10">15182</strain>
    </source>
</reference>
<dbReference type="EMBL" id="PISP01000001">
    <property type="protein sequence ID" value="PKD45079.1"/>
    <property type="molecule type" value="Genomic_DNA"/>
</dbReference>
<dbReference type="Gene3D" id="2.40.50.140">
    <property type="entry name" value="Nucleic acid-binding proteins"/>
    <property type="match status" value="1"/>
</dbReference>
<accession>A0A2N0VLP6</accession>
<dbReference type="NCBIfam" id="TIGR00613">
    <property type="entry name" value="reco"/>
    <property type="match status" value="1"/>
</dbReference>
<sequence>MITKTEAIVLRTVEYQESSIIATLFTHKHGKIAVIAKGARKPKSKFSAFLVPGQMLEVVYYMKQTRQVQTLSDVSYLKKLDNIRLDLQKMALATITLELTSQLLHDNEVNEPLFQFLSVMLPWINKQDEVSRIMFPYIQIRLAQLLGIGIQNVIEEHDSVNMGYINIESGTLSSQPVESEAVKLTPKQFHFVRESLKSMKSSIFDIDLSTNELKSLIDYLDKYFRYHIEGVKPRKSDAIFEQLLAD</sequence>
<dbReference type="PANTHER" id="PTHR33991:SF1">
    <property type="entry name" value="DNA REPAIR PROTEIN RECO"/>
    <property type="match status" value="1"/>
</dbReference>
<evidence type="ECO:0000256" key="1">
    <source>
        <dbReference type="ARBA" id="ARBA00007452"/>
    </source>
</evidence>
<gene>
    <name evidence="7 9" type="primary">recO</name>
    <name evidence="9" type="ORF">CWD77_06385</name>
</gene>
<keyword evidence="4 7" id="KW-0233">DNA recombination</keyword>
<dbReference type="HAMAP" id="MF_00201">
    <property type="entry name" value="RecO"/>
    <property type="match status" value="1"/>
</dbReference>
<keyword evidence="3 7" id="KW-0227">DNA damage</keyword>
<dbReference type="OrthoDB" id="9789152at2"/>
<evidence type="ECO:0000256" key="4">
    <source>
        <dbReference type="ARBA" id="ARBA00023172"/>
    </source>
</evidence>
<dbReference type="InterPro" id="IPR042242">
    <property type="entry name" value="RecO_C"/>
</dbReference>
<protein>
    <recommendedName>
        <fullName evidence="2 7">DNA repair protein RecO</fullName>
    </recommendedName>
    <alternativeName>
        <fullName evidence="6 7">Recombination protein O</fullName>
    </alternativeName>
</protein>
<comment type="function">
    <text evidence="7">Involved in DNA repair and RecF pathway recombination.</text>
</comment>
<dbReference type="InterPro" id="IPR022572">
    <property type="entry name" value="DNA_rep/recomb_RecO_N"/>
</dbReference>
<dbReference type="GO" id="GO:0006310">
    <property type="term" value="P:DNA recombination"/>
    <property type="evidence" value="ECO:0007669"/>
    <property type="project" value="UniProtKB-UniRule"/>
</dbReference>
<evidence type="ECO:0000259" key="8">
    <source>
        <dbReference type="Pfam" id="PF11967"/>
    </source>
</evidence>
<evidence type="ECO:0000256" key="6">
    <source>
        <dbReference type="ARBA" id="ARBA00033409"/>
    </source>
</evidence>
<dbReference type="PANTHER" id="PTHR33991">
    <property type="entry name" value="DNA REPAIR PROTEIN RECO"/>
    <property type="match status" value="1"/>
</dbReference>
<proteinExistence type="inferred from homology"/>
<keyword evidence="10" id="KW-1185">Reference proteome</keyword>
<dbReference type="Gene3D" id="1.20.1440.120">
    <property type="entry name" value="Recombination protein O, C-terminal domain"/>
    <property type="match status" value="1"/>
</dbReference>
<name>A0A2N0VLP6_9BACT</name>
<dbReference type="GO" id="GO:0043590">
    <property type="term" value="C:bacterial nucleoid"/>
    <property type="evidence" value="ECO:0007669"/>
    <property type="project" value="TreeGrafter"/>
</dbReference>
<dbReference type="InterPro" id="IPR012340">
    <property type="entry name" value="NA-bd_OB-fold"/>
</dbReference>
<dbReference type="AlphaFoldDB" id="A0A2N0VLP6"/>